<dbReference type="RefSeq" id="WP_161170239.1">
    <property type="nucleotide sequence ID" value="NZ_JADNJR010000015.1"/>
</dbReference>
<dbReference type="Pfam" id="PF18475">
    <property type="entry name" value="PIN7"/>
    <property type="match status" value="1"/>
</dbReference>
<dbReference type="EMBL" id="WWSH01000005">
    <property type="protein sequence ID" value="MZK10308.1"/>
    <property type="molecule type" value="Genomic_DNA"/>
</dbReference>
<proteinExistence type="predicted"/>
<gene>
    <name evidence="2" type="ORF">GT576_08115</name>
</gene>
<evidence type="ECO:0000313" key="2">
    <source>
        <dbReference type="EMBL" id="MZK10308.1"/>
    </source>
</evidence>
<evidence type="ECO:0000313" key="3">
    <source>
        <dbReference type="Proteomes" id="UP000449249"/>
    </source>
</evidence>
<reference evidence="2 3" key="1">
    <citation type="journal article" date="2019" name="Nat. Med.">
        <title>A library of human gut bacterial isolates paired with longitudinal multiomics data enables mechanistic microbiome research.</title>
        <authorList>
            <person name="Poyet M."/>
            <person name="Groussin M."/>
            <person name="Gibbons S.M."/>
            <person name="Avila-Pacheco J."/>
            <person name="Jiang X."/>
            <person name="Kearney S.M."/>
            <person name="Perrotta A.R."/>
            <person name="Berdy B."/>
            <person name="Zhao S."/>
            <person name="Lieberman T.D."/>
            <person name="Swanson P.K."/>
            <person name="Smith M."/>
            <person name="Roesemann S."/>
            <person name="Alexander J.E."/>
            <person name="Rich S.A."/>
            <person name="Livny J."/>
            <person name="Vlamakis H."/>
            <person name="Clish C."/>
            <person name="Bullock K."/>
            <person name="Deik A."/>
            <person name="Scott J."/>
            <person name="Pierce K.A."/>
            <person name="Xavier R.J."/>
            <person name="Alm E.J."/>
        </authorList>
    </citation>
    <scope>NUCLEOTIDE SEQUENCE [LARGE SCALE GENOMIC DNA]</scope>
    <source>
        <strain evidence="2 3">BIOML-A1</strain>
    </source>
</reference>
<dbReference type="Proteomes" id="UP000449249">
    <property type="component" value="Unassembled WGS sequence"/>
</dbReference>
<feature type="domain" description="PIN-like" evidence="1">
    <location>
        <begin position="5"/>
        <end position="103"/>
    </location>
</feature>
<protein>
    <recommendedName>
        <fullName evidence="1">PIN-like domain-containing protein</fullName>
    </recommendedName>
</protein>
<evidence type="ECO:0000259" key="1">
    <source>
        <dbReference type="Pfam" id="PF18475"/>
    </source>
</evidence>
<dbReference type="AlphaFoldDB" id="A0A6N9JVM7"/>
<comment type="caution">
    <text evidence="2">The sequence shown here is derived from an EMBL/GenBank/DDBJ whole genome shotgun (WGS) entry which is preliminary data.</text>
</comment>
<dbReference type="InterPro" id="IPR041494">
    <property type="entry name" value="PIN7"/>
</dbReference>
<name>A0A6N9JVM7_9FIRM</name>
<sequence>MPTILVDYENVNGSNGLKGTDVLCRDDTLIIFYSKNCGKIRYDYMQEIKESGCEFRVIKLKGTGKNALDFYIAAECGIISERGENEIAIISNDKGFQAVIDFFGADQNANQIQIVKAGNIENALTLFHAPEDAERRKKIQNRKLLLDLSAESARIEESNRIKKELKNILIGTEYECKSAEIIDFVSAKRHQGKKALYTGALHQFGRKDGRKIYQLLKRKMSE</sequence>
<accession>A0A6N9JVM7</accession>
<organism evidence="2 3">
    <name type="scientific">Dorea longicatena</name>
    <dbReference type="NCBI Taxonomy" id="88431"/>
    <lineage>
        <taxon>Bacteria</taxon>
        <taxon>Bacillati</taxon>
        <taxon>Bacillota</taxon>
        <taxon>Clostridia</taxon>
        <taxon>Lachnospirales</taxon>
        <taxon>Lachnospiraceae</taxon>
        <taxon>Dorea</taxon>
    </lineage>
</organism>